<comment type="caution">
    <text evidence="4">The sequence shown here is derived from an EMBL/GenBank/DDBJ whole genome shotgun (WGS) entry which is preliminary data.</text>
</comment>
<accession>A0A9X1SXW4</accession>
<dbReference type="Gene3D" id="3.40.50.720">
    <property type="entry name" value="NAD(P)-binding Rossmann-like Domain"/>
    <property type="match status" value="1"/>
</dbReference>
<keyword evidence="2" id="KW-0521">NADP</keyword>
<dbReference type="PANTHER" id="PTHR42748:SF7">
    <property type="entry name" value="NMRA LIKE REDOX SENSOR 1-RELATED"/>
    <property type="match status" value="1"/>
</dbReference>
<dbReference type="EMBL" id="JAJOMB010000032">
    <property type="protein sequence ID" value="MCD5316632.1"/>
    <property type="molecule type" value="Genomic_DNA"/>
</dbReference>
<sequence>MSNSSKIIVVLGATGQQGGAVAAALRAESWAVRAVVRDPESAKAEALVRAGVETVRGDLGDPRSLRAAFAGAHGLFSVQPSPGQAGSGLTIEDEFSFAKNVGEAAQHAGVAHLVHTSTVAAGATPTGVPHLDVKSRIEDHLRTLNLLTTIVRPAGFMDTVLLPGMGLDKGQISYLMRPERALQFIAVRDIGRIVAAVFADPERYVGQTFEIAGDEVTGNELAGHLAVAIGSPVRYRRFAPELLGQTGELADNGRLAGHADLAALRARFPFLLTFPQWLAGPGAAHLEQARRPAQAITGLR</sequence>
<dbReference type="AlphaFoldDB" id="A0A9X1SXW4"/>
<comment type="similarity">
    <text evidence="1">Belongs to the NmrA-type oxidoreductase family.</text>
</comment>
<dbReference type="Proteomes" id="UP001138997">
    <property type="component" value="Unassembled WGS sequence"/>
</dbReference>
<dbReference type="Gene3D" id="3.90.25.10">
    <property type="entry name" value="UDP-galactose 4-epimerase, domain 1"/>
    <property type="match status" value="1"/>
</dbReference>
<dbReference type="RefSeq" id="WP_231449483.1">
    <property type="nucleotide sequence ID" value="NZ_JAJOMB010000032.1"/>
</dbReference>
<organism evidence="4 5">
    <name type="scientific">Kineosporia babensis</name>
    <dbReference type="NCBI Taxonomy" id="499548"/>
    <lineage>
        <taxon>Bacteria</taxon>
        <taxon>Bacillati</taxon>
        <taxon>Actinomycetota</taxon>
        <taxon>Actinomycetes</taxon>
        <taxon>Kineosporiales</taxon>
        <taxon>Kineosporiaceae</taxon>
        <taxon>Kineosporia</taxon>
    </lineage>
</organism>
<evidence type="ECO:0000313" key="5">
    <source>
        <dbReference type="Proteomes" id="UP001138997"/>
    </source>
</evidence>
<dbReference type="Pfam" id="PF05368">
    <property type="entry name" value="NmrA"/>
    <property type="match status" value="1"/>
</dbReference>
<dbReference type="PANTHER" id="PTHR42748">
    <property type="entry name" value="NITROGEN METABOLITE REPRESSION PROTEIN NMRA FAMILY MEMBER"/>
    <property type="match status" value="1"/>
</dbReference>
<dbReference type="InterPro" id="IPR008030">
    <property type="entry name" value="NmrA-like"/>
</dbReference>
<evidence type="ECO:0000313" key="4">
    <source>
        <dbReference type="EMBL" id="MCD5316632.1"/>
    </source>
</evidence>
<evidence type="ECO:0000256" key="2">
    <source>
        <dbReference type="ARBA" id="ARBA00022857"/>
    </source>
</evidence>
<reference evidence="4" key="1">
    <citation type="submission" date="2021-11" db="EMBL/GenBank/DDBJ databases">
        <title>Streptomyces corallinus and Kineosporia corallina sp. nov., two new coral-derived marine actinobacteria.</title>
        <authorList>
            <person name="Buangrab K."/>
            <person name="Sutthacheep M."/>
            <person name="Yeemin T."/>
            <person name="Harunari E."/>
            <person name="Igarashi Y."/>
            <person name="Sripreechasak P."/>
            <person name="Kanchanasin P."/>
            <person name="Tanasupawat S."/>
            <person name="Phongsopitanun W."/>
        </authorList>
    </citation>
    <scope>NUCLEOTIDE SEQUENCE</scope>
    <source>
        <strain evidence="4">JCM 31032</strain>
    </source>
</reference>
<dbReference type="CDD" id="cd05251">
    <property type="entry name" value="NmrA_like_SDR_a"/>
    <property type="match status" value="1"/>
</dbReference>
<dbReference type="InterPro" id="IPR036291">
    <property type="entry name" value="NAD(P)-bd_dom_sf"/>
</dbReference>
<protein>
    <submittedName>
        <fullName evidence="4">NmrA/HSCARG family protein</fullName>
    </submittedName>
</protein>
<dbReference type="SUPFAM" id="SSF51735">
    <property type="entry name" value="NAD(P)-binding Rossmann-fold domains"/>
    <property type="match status" value="1"/>
</dbReference>
<proteinExistence type="inferred from homology"/>
<evidence type="ECO:0000256" key="1">
    <source>
        <dbReference type="ARBA" id="ARBA00006328"/>
    </source>
</evidence>
<evidence type="ECO:0000259" key="3">
    <source>
        <dbReference type="Pfam" id="PF05368"/>
    </source>
</evidence>
<keyword evidence="5" id="KW-1185">Reference proteome</keyword>
<dbReference type="InterPro" id="IPR051164">
    <property type="entry name" value="NmrA-like_oxidored"/>
</dbReference>
<gene>
    <name evidence="4" type="ORF">LR394_37610</name>
</gene>
<feature type="domain" description="NmrA-like" evidence="3">
    <location>
        <begin position="5"/>
        <end position="245"/>
    </location>
</feature>
<name>A0A9X1SXW4_9ACTN</name>